<reference evidence="3 4" key="1">
    <citation type="submission" date="2019-03" db="EMBL/GenBank/DDBJ databases">
        <title>First draft genome of Liparis tanakae, snailfish: a comprehensive survey of snailfish specific genes.</title>
        <authorList>
            <person name="Kim W."/>
            <person name="Song I."/>
            <person name="Jeong J.-H."/>
            <person name="Kim D."/>
            <person name="Kim S."/>
            <person name="Ryu S."/>
            <person name="Song J.Y."/>
            <person name="Lee S.K."/>
        </authorList>
    </citation>
    <scope>NUCLEOTIDE SEQUENCE [LARGE SCALE GENOMIC DNA]</scope>
    <source>
        <tissue evidence="3">Muscle</tissue>
    </source>
</reference>
<organism evidence="3 4">
    <name type="scientific">Liparis tanakae</name>
    <name type="common">Tanaka's snailfish</name>
    <dbReference type="NCBI Taxonomy" id="230148"/>
    <lineage>
        <taxon>Eukaryota</taxon>
        <taxon>Metazoa</taxon>
        <taxon>Chordata</taxon>
        <taxon>Craniata</taxon>
        <taxon>Vertebrata</taxon>
        <taxon>Euteleostomi</taxon>
        <taxon>Actinopterygii</taxon>
        <taxon>Neopterygii</taxon>
        <taxon>Teleostei</taxon>
        <taxon>Neoteleostei</taxon>
        <taxon>Acanthomorphata</taxon>
        <taxon>Eupercaria</taxon>
        <taxon>Perciformes</taxon>
        <taxon>Cottioidei</taxon>
        <taxon>Cottales</taxon>
        <taxon>Liparidae</taxon>
        <taxon>Liparis</taxon>
    </lineage>
</organism>
<proteinExistence type="predicted"/>
<gene>
    <name evidence="3" type="ORF">EYF80_057269</name>
</gene>
<evidence type="ECO:0000313" key="3">
    <source>
        <dbReference type="EMBL" id="TNN32571.1"/>
    </source>
</evidence>
<accession>A0A4Z2EVK4</accession>
<evidence type="ECO:0000256" key="1">
    <source>
        <dbReference type="SAM" id="MobiDB-lite"/>
    </source>
</evidence>
<dbReference type="AlphaFoldDB" id="A0A4Z2EVK4"/>
<dbReference type="Proteomes" id="UP000314294">
    <property type="component" value="Unassembled WGS sequence"/>
</dbReference>
<evidence type="ECO:0000256" key="2">
    <source>
        <dbReference type="SAM" id="Phobius"/>
    </source>
</evidence>
<keyword evidence="2" id="KW-1133">Transmembrane helix</keyword>
<protein>
    <submittedName>
        <fullName evidence="3">Uncharacterized protein</fullName>
    </submittedName>
</protein>
<evidence type="ECO:0000313" key="4">
    <source>
        <dbReference type="Proteomes" id="UP000314294"/>
    </source>
</evidence>
<keyword evidence="2" id="KW-0812">Transmembrane</keyword>
<name>A0A4Z2EVK4_9TELE</name>
<feature type="region of interest" description="Disordered" evidence="1">
    <location>
        <begin position="93"/>
        <end position="114"/>
    </location>
</feature>
<comment type="caution">
    <text evidence="3">The sequence shown here is derived from an EMBL/GenBank/DDBJ whole genome shotgun (WGS) entry which is preliminary data.</text>
</comment>
<feature type="transmembrane region" description="Helical" evidence="2">
    <location>
        <begin position="180"/>
        <end position="201"/>
    </location>
</feature>
<dbReference type="EMBL" id="SRLO01002616">
    <property type="protein sequence ID" value="TNN32571.1"/>
    <property type="molecule type" value="Genomic_DNA"/>
</dbReference>
<keyword evidence="2" id="KW-0472">Membrane</keyword>
<keyword evidence="4" id="KW-1185">Reference proteome</keyword>
<sequence>MGYNKREKVKLVVEFFQRPQQQFLPRPEGRHVAVLLQQDAVERALVVDVAPRHQDVLAAAAQVGAVAHVLHPQELAVLQAEAVARVSSPWYSFPRTRPRNTGEEEEEVSSGGRVQLETREATTLTKVLLAVLSLAFPPTFDPPTLPTMPCRGQKPQIRWRMRKEVPVVLLPLQTGQDGQVGALVGALMGVLVGGALMGAQVERLAGRLHRP</sequence>